<evidence type="ECO:0000256" key="6">
    <source>
        <dbReference type="ARBA" id="ARBA00022692"/>
    </source>
</evidence>
<keyword evidence="5" id="KW-1134">Transmembrane beta strand</keyword>
<dbReference type="Gene3D" id="3.30.1300.30">
    <property type="entry name" value="GSPII I/J protein-like"/>
    <property type="match status" value="1"/>
</dbReference>
<dbReference type="InterPro" id="IPR045584">
    <property type="entry name" value="Pilin-like"/>
</dbReference>
<dbReference type="InterPro" id="IPR005594">
    <property type="entry name" value="YadA_C"/>
</dbReference>
<feature type="domain" description="Trimeric autotransporter adhesin YadA-like head" evidence="12">
    <location>
        <begin position="513"/>
        <end position="539"/>
    </location>
</feature>
<dbReference type="GO" id="GO:0009986">
    <property type="term" value="C:cell surface"/>
    <property type="evidence" value="ECO:0007669"/>
    <property type="project" value="UniProtKB-SubCell"/>
</dbReference>
<dbReference type="RefSeq" id="WP_150966615.1">
    <property type="nucleotide sequence ID" value="NZ_VZZJ01000038.1"/>
</dbReference>
<keyword evidence="15" id="KW-1185">Reference proteome</keyword>
<evidence type="ECO:0000256" key="10">
    <source>
        <dbReference type="ARBA" id="ARBA00023237"/>
    </source>
</evidence>
<evidence type="ECO:0000259" key="12">
    <source>
        <dbReference type="Pfam" id="PF05658"/>
    </source>
</evidence>
<evidence type="ECO:0000256" key="9">
    <source>
        <dbReference type="ARBA" id="ARBA00023136"/>
    </source>
</evidence>
<evidence type="ECO:0000256" key="3">
    <source>
        <dbReference type="ARBA" id="ARBA00005848"/>
    </source>
</evidence>
<comment type="subcellular location">
    <subcellularLocation>
        <location evidence="2">Cell outer membrane</location>
    </subcellularLocation>
    <subcellularLocation>
        <location evidence="1">Cell surface</location>
    </subcellularLocation>
</comment>
<dbReference type="Gene3D" id="2.150.10.10">
    <property type="entry name" value="Serralysin-like metalloprotease, C-terminal"/>
    <property type="match status" value="4"/>
</dbReference>
<dbReference type="Pfam" id="PF05662">
    <property type="entry name" value="YadA_stalk"/>
    <property type="match status" value="4"/>
</dbReference>
<dbReference type="GO" id="GO:0015031">
    <property type="term" value="P:protein transport"/>
    <property type="evidence" value="ECO:0007669"/>
    <property type="project" value="UniProtKB-KW"/>
</dbReference>
<dbReference type="SUPFAM" id="SSF54523">
    <property type="entry name" value="Pili subunits"/>
    <property type="match status" value="1"/>
</dbReference>
<proteinExistence type="inferred from homology"/>
<dbReference type="GO" id="GO:0009279">
    <property type="term" value="C:cell outer membrane"/>
    <property type="evidence" value="ECO:0007669"/>
    <property type="project" value="UniProtKB-SubCell"/>
</dbReference>
<evidence type="ECO:0000256" key="5">
    <source>
        <dbReference type="ARBA" id="ARBA00022452"/>
    </source>
</evidence>
<name>A0A6N6MFE0_9HYPH</name>
<feature type="domain" description="Trimeric autotransporter adhesin YadA-like stalk" evidence="13">
    <location>
        <begin position="423"/>
        <end position="458"/>
    </location>
</feature>
<keyword evidence="10" id="KW-0998">Cell outer membrane</keyword>
<feature type="domain" description="Trimeric autotransporter adhesin YadA-like C-terminal membrane anchor" evidence="11">
    <location>
        <begin position="803"/>
        <end position="859"/>
    </location>
</feature>
<sequence>MPIPPSIGGDRPGRLPVRHRPGYPAFGLVARLLAAPILTVPILGALALIGSGPARAQYAAGTGASATGAGATAVGENSRADGTAATAVGRDALAIGPYSFAQGSNAFAGRAGTSTGGTAGGIAIGYNAVAGDAFFGSNIAIGSYATATSPNSAGDNIAFGNQASATGLDSMAIGGQTTASGRNSIAIGNNSTESAADNATVLGVAAKATGAAAGSVVLGANARSSTAGGVALGFESVALRGALNGTEAFSGTAVSGTLGAVSVGNATNLRQVTNLAGGTQDTDAVNLRQLRGAGNALAGALGGGAVFAQDGTLTAPRYSVQGQVLNTVGGAISNLDTAITTLNTDGSRYFAVRTTGPAAQAVGTDSVAMGAGASALNLRGVALGSGSVADRAGLAGAAEAFSGTRVASTAGAVSVGTIGSERQITNLAGGTQDTDAVNLRQLRGTGNALAGALGGGAVFAADGTLTAPKYTVQGQVLNTVGGAISTLDAAITTLNTVGSRYFAVRTTGPAAQAVGTDSVAMGAGASALNLRGVALGTGSVADRAGLGGGAEAFSGTRVASTAGAVSVGTIGSERQITNLAGGTQNTDAVNLRQLRGTGNALAGALGGGAGFDQDGRFTGPSYAVGGRSYGSVGGAITALDSTGVKYDVDASTGGRANSVTLAGGDPNQPVLLRRVAAGVAATDAANLGQVTAQVAKARGESFAYTDQQVAAGYGQAVRYTDQRVAVLDRRMDGVGQQVGQFGQQIGRIEQQVGQLDRRVGSLEERVVGLGSAVSGLSREVGNAKLEARRAAAVGLAAASLRFDDRPGKLSLAAGGGVWRGEGAGAFGLGYTLPDGSARLNATGATTGRDFGFGAGASFTLD</sequence>
<dbReference type="InterPro" id="IPR011049">
    <property type="entry name" value="Serralysin-like_metalloprot_C"/>
</dbReference>
<keyword evidence="8" id="KW-0653">Protein transport</keyword>
<dbReference type="SUPFAM" id="SSF101967">
    <property type="entry name" value="Adhesin YadA, collagen-binding domain"/>
    <property type="match status" value="4"/>
</dbReference>
<feature type="domain" description="Trimeric autotransporter adhesin YadA-like head" evidence="12">
    <location>
        <begin position="66"/>
        <end position="92"/>
    </location>
</feature>
<feature type="domain" description="Trimeric autotransporter adhesin YadA-like head" evidence="12">
    <location>
        <begin position="213"/>
        <end position="236"/>
    </location>
</feature>
<evidence type="ECO:0008006" key="16">
    <source>
        <dbReference type="Google" id="ProtNLM"/>
    </source>
</evidence>
<gene>
    <name evidence="14" type="ORF">F6X51_25160</name>
</gene>
<evidence type="ECO:0000256" key="1">
    <source>
        <dbReference type="ARBA" id="ARBA00004241"/>
    </source>
</evidence>
<protein>
    <recommendedName>
        <fullName evidence="16">Calcium-binding protein</fullName>
    </recommendedName>
</protein>
<dbReference type="Proteomes" id="UP000441523">
    <property type="component" value="Unassembled WGS sequence"/>
</dbReference>
<reference evidence="14 15" key="1">
    <citation type="submission" date="2019-09" db="EMBL/GenBank/DDBJ databases">
        <title>YIM 132548 draft genome.</title>
        <authorList>
            <person name="Jiang L."/>
        </authorList>
    </citation>
    <scope>NUCLEOTIDE SEQUENCE [LARGE SCALE GENOMIC DNA]</scope>
    <source>
        <strain evidence="14 15">YIM 132548</strain>
    </source>
</reference>
<evidence type="ECO:0000256" key="7">
    <source>
        <dbReference type="ARBA" id="ARBA00022729"/>
    </source>
</evidence>
<evidence type="ECO:0000313" key="14">
    <source>
        <dbReference type="EMBL" id="KAB1069517.1"/>
    </source>
</evidence>
<feature type="domain" description="Trimeric autotransporter adhesin YadA-like stalk" evidence="13">
    <location>
        <begin position="675"/>
        <end position="710"/>
    </location>
</feature>
<dbReference type="Gene3D" id="1.20.5.2280">
    <property type="match status" value="1"/>
</dbReference>
<dbReference type="Pfam" id="PF03895">
    <property type="entry name" value="YadA_anchor"/>
    <property type="match status" value="1"/>
</dbReference>
<feature type="domain" description="Trimeric autotransporter adhesin YadA-like head" evidence="12">
    <location>
        <begin position="165"/>
        <end position="191"/>
    </location>
</feature>
<feature type="domain" description="Trimeric autotransporter adhesin YadA-like stalk" evidence="13">
    <location>
        <begin position="271"/>
        <end position="306"/>
    </location>
</feature>
<evidence type="ECO:0000256" key="8">
    <source>
        <dbReference type="ARBA" id="ARBA00022927"/>
    </source>
</evidence>
<keyword evidence="6" id="KW-0812">Transmembrane</keyword>
<feature type="domain" description="Trimeric autotransporter adhesin YadA-like stalk" evidence="13">
    <location>
        <begin position="575"/>
        <end position="610"/>
    </location>
</feature>
<dbReference type="Pfam" id="PF05658">
    <property type="entry name" value="YadA_head"/>
    <property type="match status" value="5"/>
</dbReference>
<feature type="domain" description="Trimeric autotransporter adhesin YadA-like head" evidence="12">
    <location>
        <begin position="361"/>
        <end position="387"/>
    </location>
</feature>
<accession>A0A6N6MFE0</accession>
<comment type="similarity">
    <text evidence="3">Belongs to the autotransporter-2 (AT-2) (TC 1.B.40) family.</text>
</comment>
<comment type="caution">
    <text evidence="14">The sequence shown here is derived from an EMBL/GenBank/DDBJ whole genome shotgun (WGS) entry which is preliminary data.</text>
</comment>
<evidence type="ECO:0000259" key="13">
    <source>
        <dbReference type="Pfam" id="PF05662"/>
    </source>
</evidence>
<evidence type="ECO:0000313" key="15">
    <source>
        <dbReference type="Proteomes" id="UP000441523"/>
    </source>
</evidence>
<keyword evidence="4" id="KW-0813">Transport</keyword>
<organism evidence="14 15">
    <name type="scientific">Methylobacterium planeticum</name>
    <dbReference type="NCBI Taxonomy" id="2615211"/>
    <lineage>
        <taxon>Bacteria</taxon>
        <taxon>Pseudomonadati</taxon>
        <taxon>Pseudomonadota</taxon>
        <taxon>Alphaproteobacteria</taxon>
        <taxon>Hyphomicrobiales</taxon>
        <taxon>Methylobacteriaceae</taxon>
        <taxon>Methylobacterium</taxon>
    </lineage>
</organism>
<dbReference type="InterPro" id="IPR008640">
    <property type="entry name" value="Adhesin_Head_dom"/>
</dbReference>
<evidence type="ECO:0000256" key="4">
    <source>
        <dbReference type="ARBA" id="ARBA00022448"/>
    </source>
</evidence>
<keyword evidence="7" id="KW-0732">Signal</keyword>
<dbReference type="InterPro" id="IPR008635">
    <property type="entry name" value="Coiled_stalk_dom"/>
</dbReference>
<dbReference type="AlphaFoldDB" id="A0A6N6MFE0"/>
<evidence type="ECO:0000256" key="2">
    <source>
        <dbReference type="ARBA" id="ARBA00004442"/>
    </source>
</evidence>
<evidence type="ECO:0000259" key="11">
    <source>
        <dbReference type="Pfam" id="PF03895"/>
    </source>
</evidence>
<dbReference type="EMBL" id="VZZJ01000038">
    <property type="protein sequence ID" value="KAB1069517.1"/>
    <property type="molecule type" value="Genomic_DNA"/>
</dbReference>
<keyword evidence="9" id="KW-0472">Membrane</keyword>